<keyword evidence="4 7" id="KW-0812">Transmembrane</keyword>
<keyword evidence="3" id="KW-1003">Cell membrane</keyword>
<dbReference type="EMBL" id="JAGGLB010000033">
    <property type="protein sequence ID" value="MBP1995373.1"/>
    <property type="molecule type" value="Genomic_DNA"/>
</dbReference>
<dbReference type="InterPro" id="IPR000515">
    <property type="entry name" value="MetI-like"/>
</dbReference>
<dbReference type="Gene3D" id="1.10.3720.10">
    <property type="entry name" value="MetI-like"/>
    <property type="match status" value="1"/>
</dbReference>
<evidence type="ECO:0000256" key="5">
    <source>
        <dbReference type="ARBA" id="ARBA00022989"/>
    </source>
</evidence>
<protein>
    <submittedName>
        <fullName evidence="9">Multiple sugar transport system permease protein</fullName>
    </submittedName>
</protein>
<feature type="transmembrane region" description="Helical" evidence="7">
    <location>
        <begin position="7"/>
        <end position="33"/>
    </location>
</feature>
<dbReference type="PANTHER" id="PTHR30193:SF37">
    <property type="entry name" value="INNER MEMBRANE ABC TRANSPORTER PERMEASE PROTEIN YCJO"/>
    <property type="match status" value="1"/>
</dbReference>
<keyword evidence="6 7" id="KW-0472">Membrane</keyword>
<feature type="transmembrane region" description="Helical" evidence="7">
    <location>
        <begin position="198"/>
        <end position="223"/>
    </location>
</feature>
<evidence type="ECO:0000313" key="9">
    <source>
        <dbReference type="EMBL" id="MBP1995373.1"/>
    </source>
</evidence>
<sequence length="292" mass="34130">MNKQGHWGYILTLPFTIHFFVFFAFPFVFSFYLTFTQWDMFNAPNWIGMKNWTILWNNEAFWFSIRNILFFTVLFVPLQTIIALVLAYFLNQSIRAKSFYRLLFFLPVVTPWLAGGMMWSWMMNKTYGLFNYVLSIMDIAPIDWLDSSHWSVPIASIALVNVWKGIGSSMIILLAALQGVPKDLYEAASLEGAKRLDMFWHIVFPIVSPMIFLVLILSTISSFQAFDVFLVMFEAPHLVPDQRLTPNILIFRDAFQNFRMGSASAMAWVLFILILTVTLVQKQFEKRWVHYD</sequence>
<dbReference type="InterPro" id="IPR035906">
    <property type="entry name" value="MetI-like_sf"/>
</dbReference>
<dbReference type="RefSeq" id="WP_209977179.1">
    <property type="nucleotide sequence ID" value="NZ_JAGGLB010000033.1"/>
</dbReference>
<dbReference type="Pfam" id="PF00528">
    <property type="entry name" value="BPD_transp_1"/>
    <property type="match status" value="1"/>
</dbReference>
<name>A0ABS4J6D1_9BACL</name>
<evidence type="ECO:0000256" key="7">
    <source>
        <dbReference type="RuleBase" id="RU363032"/>
    </source>
</evidence>
<evidence type="ECO:0000256" key="3">
    <source>
        <dbReference type="ARBA" id="ARBA00022475"/>
    </source>
</evidence>
<keyword evidence="9" id="KW-0762">Sugar transport</keyword>
<comment type="similarity">
    <text evidence="7">Belongs to the binding-protein-dependent transport system permease family.</text>
</comment>
<feature type="transmembrane region" description="Helical" evidence="7">
    <location>
        <begin position="68"/>
        <end position="90"/>
    </location>
</feature>
<dbReference type="InterPro" id="IPR051393">
    <property type="entry name" value="ABC_transporter_permease"/>
</dbReference>
<evidence type="ECO:0000313" key="10">
    <source>
        <dbReference type="Proteomes" id="UP001519287"/>
    </source>
</evidence>
<feature type="transmembrane region" description="Helical" evidence="7">
    <location>
        <begin position="154"/>
        <end position="177"/>
    </location>
</feature>
<dbReference type="CDD" id="cd06261">
    <property type="entry name" value="TM_PBP2"/>
    <property type="match status" value="1"/>
</dbReference>
<proteinExistence type="inferred from homology"/>
<keyword evidence="2 7" id="KW-0813">Transport</keyword>
<dbReference type="PROSITE" id="PS50928">
    <property type="entry name" value="ABC_TM1"/>
    <property type="match status" value="1"/>
</dbReference>
<feature type="transmembrane region" description="Helical" evidence="7">
    <location>
        <begin position="260"/>
        <end position="280"/>
    </location>
</feature>
<keyword evidence="10" id="KW-1185">Reference proteome</keyword>
<dbReference type="SUPFAM" id="SSF161098">
    <property type="entry name" value="MetI-like"/>
    <property type="match status" value="1"/>
</dbReference>
<evidence type="ECO:0000259" key="8">
    <source>
        <dbReference type="PROSITE" id="PS50928"/>
    </source>
</evidence>
<comment type="subcellular location">
    <subcellularLocation>
        <location evidence="1 7">Cell membrane</location>
        <topology evidence="1 7">Multi-pass membrane protein</topology>
    </subcellularLocation>
</comment>
<evidence type="ECO:0000256" key="2">
    <source>
        <dbReference type="ARBA" id="ARBA00022448"/>
    </source>
</evidence>
<organism evidence="9 10">
    <name type="scientific">Paenibacillus eucommiae</name>
    <dbReference type="NCBI Taxonomy" id="1355755"/>
    <lineage>
        <taxon>Bacteria</taxon>
        <taxon>Bacillati</taxon>
        <taxon>Bacillota</taxon>
        <taxon>Bacilli</taxon>
        <taxon>Bacillales</taxon>
        <taxon>Paenibacillaceae</taxon>
        <taxon>Paenibacillus</taxon>
    </lineage>
</organism>
<feature type="transmembrane region" description="Helical" evidence="7">
    <location>
        <begin position="102"/>
        <end position="122"/>
    </location>
</feature>
<feature type="domain" description="ABC transmembrane type-1" evidence="8">
    <location>
        <begin position="65"/>
        <end position="281"/>
    </location>
</feature>
<evidence type="ECO:0000256" key="1">
    <source>
        <dbReference type="ARBA" id="ARBA00004651"/>
    </source>
</evidence>
<accession>A0ABS4J6D1</accession>
<evidence type="ECO:0000256" key="4">
    <source>
        <dbReference type="ARBA" id="ARBA00022692"/>
    </source>
</evidence>
<comment type="caution">
    <text evidence="9">The sequence shown here is derived from an EMBL/GenBank/DDBJ whole genome shotgun (WGS) entry which is preliminary data.</text>
</comment>
<reference evidence="9 10" key="1">
    <citation type="submission" date="2021-03" db="EMBL/GenBank/DDBJ databases">
        <title>Genomic Encyclopedia of Type Strains, Phase IV (KMG-IV): sequencing the most valuable type-strain genomes for metagenomic binning, comparative biology and taxonomic classification.</title>
        <authorList>
            <person name="Goeker M."/>
        </authorList>
    </citation>
    <scope>NUCLEOTIDE SEQUENCE [LARGE SCALE GENOMIC DNA]</scope>
    <source>
        <strain evidence="9 10">DSM 26048</strain>
    </source>
</reference>
<gene>
    <name evidence="9" type="ORF">J2Z66_007015</name>
</gene>
<evidence type="ECO:0000256" key="6">
    <source>
        <dbReference type="ARBA" id="ARBA00023136"/>
    </source>
</evidence>
<dbReference type="Proteomes" id="UP001519287">
    <property type="component" value="Unassembled WGS sequence"/>
</dbReference>
<keyword evidence="5 7" id="KW-1133">Transmembrane helix</keyword>
<dbReference type="PANTHER" id="PTHR30193">
    <property type="entry name" value="ABC TRANSPORTER PERMEASE PROTEIN"/>
    <property type="match status" value="1"/>
</dbReference>